<organism evidence="3 4">
    <name type="scientific">Micromonospora haikouensis</name>
    <dbReference type="NCBI Taxonomy" id="686309"/>
    <lineage>
        <taxon>Bacteria</taxon>
        <taxon>Bacillati</taxon>
        <taxon>Actinomycetota</taxon>
        <taxon>Actinomycetes</taxon>
        <taxon>Micromonosporales</taxon>
        <taxon>Micromonosporaceae</taxon>
        <taxon>Micromonospora</taxon>
    </lineage>
</organism>
<feature type="domain" description="Bacterial sugar transferase" evidence="2">
    <location>
        <begin position="2"/>
        <end position="176"/>
    </location>
</feature>
<comment type="caution">
    <text evidence="3">The sequence shown here is derived from an EMBL/GenBank/DDBJ whole genome shotgun (WGS) entry which is preliminary data.</text>
</comment>
<evidence type="ECO:0000256" key="1">
    <source>
        <dbReference type="ARBA" id="ARBA00006464"/>
    </source>
</evidence>
<dbReference type="Proteomes" id="UP000032254">
    <property type="component" value="Unassembled WGS sequence"/>
</dbReference>
<proteinExistence type="inferred from homology"/>
<dbReference type="InterPro" id="IPR003362">
    <property type="entry name" value="Bact_transf"/>
</dbReference>
<evidence type="ECO:0000313" key="4">
    <source>
        <dbReference type="Proteomes" id="UP000032254"/>
    </source>
</evidence>
<dbReference type="PANTHER" id="PTHR30576:SF8">
    <property type="entry name" value="UNDECAPRENYL-PHOSPHATE GALACTOSE PHOSPHOTRANSFERASE"/>
    <property type="match status" value="1"/>
</dbReference>
<keyword evidence="4" id="KW-1185">Reference proteome</keyword>
<evidence type="ECO:0000259" key="2">
    <source>
        <dbReference type="Pfam" id="PF02397"/>
    </source>
</evidence>
<dbReference type="Pfam" id="PF02397">
    <property type="entry name" value="Bac_transf"/>
    <property type="match status" value="1"/>
</dbReference>
<accession>A0A0D0W293</accession>
<sequence>MKRVIDVFAALLGLILATPVLAVAAAFVVLHFGKPMLFRQERTGRHGRRIQVYKLRTMSDERDAEGNLLPDGFRCRGVGPVLRRLSIDELPQLWNVLRGDLSLVGPRPLLPRYDPWYTNRERLRFLMPPGLTGLQQISGRNTLAWADRLELDARYVETWSLREDLRILLRTVGKVVRGSGVVVDPSAHMLDLDKERQLAWASS</sequence>
<gene>
    <name evidence="3" type="ORF">TK50_11945</name>
</gene>
<dbReference type="PATRIC" id="fig|47853.6.peg.2528"/>
<protein>
    <submittedName>
        <fullName evidence="3">UDP-galactose phosphate transferase</fullName>
    </submittedName>
</protein>
<dbReference type="AlphaFoldDB" id="A0A0D0W293"/>
<dbReference type="PANTHER" id="PTHR30576">
    <property type="entry name" value="COLANIC BIOSYNTHESIS UDP-GLUCOSE LIPID CARRIER TRANSFERASE"/>
    <property type="match status" value="1"/>
</dbReference>
<evidence type="ECO:0000313" key="3">
    <source>
        <dbReference type="EMBL" id="KIR66903.1"/>
    </source>
</evidence>
<name>A0A0D0W293_9ACTN</name>
<reference evidence="3 4" key="1">
    <citation type="submission" date="2015-01" db="EMBL/GenBank/DDBJ databases">
        <title>Sequencing and annotation of Micromonospora carbonacea strain JXNU-1 genome.</title>
        <authorList>
            <person name="Long Z."/>
            <person name="Huang Y."/>
            <person name="Jiang Y."/>
        </authorList>
    </citation>
    <scope>NUCLEOTIDE SEQUENCE [LARGE SCALE GENOMIC DNA]</scope>
    <source>
        <strain evidence="3 4">JXNU-1</strain>
    </source>
</reference>
<dbReference type="GO" id="GO:0016780">
    <property type="term" value="F:phosphotransferase activity, for other substituted phosphate groups"/>
    <property type="evidence" value="ECO:0007669"/>
    <property type="project" value="TreeGrafter"/>
</dbReference>
<keyword evidence="3" id="KW-0808">Transferase</keyword>
<dbReference type="EMBL" id="JXSX01000001">
    <property type="protein sequence ID" value="KIR66903.1"/>
    <property type="molecule type" value="Genomic_DNA"/>
</dbReference>
<comment type="similarity">
    <text evidence="1">Belongs to the bacterial sugar transferase family.</text>
</comment>